<proteinExistence type="predicted"/>
<gene>
    <name evidence="4" type="ORF">C1645_750726</name>
</gene>
<evidence type="ECO:0000259" key="3">
    <source>
        <dbReference type="PROSITE" id="PS50118"/>
    </source>
</evidence>
<protein>
    <recommendedName>
        <fullName evidence="3">HMG box domain-containing protein</fullName>
    </recommendedName>
</protein>
<feature type="region of interest" description="Disordered" evidence="2">
    <location>
        <begin position="239"/>
        <end position="261"/>
    </location>
</feature>
<dbReference type="InterPro" id="IPR036910">
    <property type="entry name" value="HMG_box_dom_sf"/>
</dbReference>
<keyword evidence="1" id="KW-0238">DNA-binding</keyword>
<dbReference type="Gene3D" id="1.10.30.10">
    <property type="entry name" value="High mobility group box domain"/>
    <property type="match status" value="1"/>
</dbReference>
<dbReference type="InterPro" id="IPR009071">
    <property type="entry name" value="HMG_box_dom"/>
</dbReference>
<dbReference type="Pfam" id="PF00505">
    <property type="entry name" value="HMG_box"/>
    <property type="match status" value="1"/>
</dbReference>
<organism evidence="4 5">
    <name type="scientific">Glomus cerebriforme</name>
    <dbReference type="NCBI Taxonomy" id="658196"/>
    <lineage>
        <taxon>Eukaryota</taxon>
        <taxon>Fungi</taxon>
        <taxon>Fungi incertae sedis</taxon>
        <taxon>Mucoromycota</taxon>
        <taxon>Glomeromycotina</taxon>
        <taxon>Glomeromycetes</taxon>
        <taxon>Glomerales</taxon>
        <taxon>Glomeraceae</taxon>
        <taxon>Glomus</taxon>
    </lineage>
</organism>
<evidence type="ECO:0000256" key="1">
    <source>
        <dbReference type="PROSITE-ProRule" id="PRU00267"/>
    </source>
</evidence>
<dbReference type="GO" id="GO:0005634">
    <property type="term" value="C:nucleus"/>
    <property type="evidence" value="ECO:0007669"/>
    <property type="project" value="UniProtKB-UniRule"/>
</dbReference>
<dbReference type="SUPFAM" id="SSF47095">
    <property type="entry name" value="HMG-box"/>
    <property type="match status" value="1"/>
</dbReference>
<keyword evidence="1" id="KW-0539">Nucleus</keyword>
<name>A0A397TTB0_9GLOM</name>
<feature type="domain" description="HMG box" evidence="3">
    <location>
        <begin position="68"/>
        <end position="136"/>
    </location>
</feature>
<dbReference type="GO" id="GO:0003677">
    <property type="term" value="F:DNA binding"/>
    <property type="evidence" value="ECO:0007669"/>
    <property type="project" value="UniProtKB-UniRule"/>
</dbReference>
<accession>A0A397TTB0</accession>
<keyword evidence="5" id="KW-1185">Reference proteome</keyword>
<dbReference type="PROSITE" id="PS50118">
    <property type="entry name" value="HMG_BOX_2"/>
    <property type="match status" value="1"/>
</dbReference>
<feature type="region of interest" description="Disordered" evidence="2">
    <location>
        <begin position="131"/>
        <end position="150"/>
    </location>
</feature>
<dbReference type="OrthoDB" id="6247875at2759"/>
<dbReference type="AlphaFoldDB" id="A0A397TTB0"/>
<sequence>MSPLQAYQSHYHNSNQWVIIDESSSIASPNQRNNRPQPPLPIIKVPFPPSVNPEELILKPRKAKSKLPTKPPNAFMIYRMQYVKELHAKDYRLPMRSVSASVASAWRDEPDHIVEYYEEIAREASKIYNQKYPKPPVQPRSAVGKPVQRRRSGLTNLSSTPLFEHLNGHVLNHVDDIRQHQYNPIRYYSDHNRTLSNGITTLANHSLAQSGHHYNNNHHMHSPPAIPSLITEQTYGNSGILGRSQMHSPKSLSAPYPSTNSTNNLLTPNLHMQLPHVNSLVNPLQHYMEENTTSPTDWSFSNHTHN</sequence>
<feature type="DNA-binding region" description="HMG box" evidence="1">
    <location>
        <begin position="68"/>
        <end position="136"/>
    </location>
</feature>
<evidence type="ECO:0000313" key="4">
    <source>
        <dbReference type="EMBL" id="RIA98144.1"/>
    </source>
</evidence>
<reference evidence="4 5" key="1">
    <citation type="submission" date="2018-06" db="EMBL/GenBank/DDBJ databases">
        <title>Comparative genomics reveals the genomic features of Rhizophagus irregularis, R. cerebriforme, R. diaphanum and Gigaspora rosea, and their symbiotic lifestyle signature.</title>
        <authorList>
            <person name="Morin E."/>
            <person name="San Clemente H."/>
            <person name="Chen E.C.H."/>
            <person name="De La Providencia I."/>
            <person name="Hainaut M."/>
            <person name="Kuo A."/>
            <person name="Kohler A."/>
            <person name="Murat C."/>
            <person name="Tang N."/>
            <person name="Roy S."/>
            <person name="Loubradou J."/>
            <person name="Henrissat B."/>
            <person name="Grigoriev I.V."/>
            <person name="Corradi N."/>
            <person name="Roux C."/>
            <person name="Martin F.M."/>
        </authorList>
    </citation>
    <scope>NUCLEOTIDE SEQUENCE [LARGE SCALE GENOMIC DNA]</scope>
    <source>
        <strain evidence="4 5">DAOM 227022</strain>
    </source>
</reference>
<dbReference type="EMBL" id="QKYT01000020">
    <property type="protein sequence ID" value="RIA98144.1"/>
    <property type="molecule type" value="Genomic_DNA"/>
</dbReference>
<comment type="caution">
    <text evidence="4">The sequence shown here is derived from an EMBL/GenBank/DDBJ whole genome shotgun (WGS) entry which is preliminary data.</text>
</comment>
<evidence type="ECO:0000313" key="5">
    <source>
        <dbReference type="Proteomes" id="UP000265703"/>
    </source>
</evidence>
<evidence type="ECO:0000256" key="2">
    <source>
        <dbReference type="SAM" id="MobiDB-lite"/>
    </source>
</evidence>
<dbReference type="Proteomes" id="UP000265703">
    <property type="component" value="Unassembled WGS sequence"/>
</dbReference>